<dbReference type="KEGG" id="hwc:Hqrw_3158"/>
<proteinExistence type="predicted"/>
<dbReference type="HOGENOM" id="CLU_065735_0_0_2"/>
<gene>
    <name evidence="3" type="ordered locus">Hqrw_3158</name>
</gene>
<feature type="compositionally biased region" description="Low complexity" evidence="1">
    <location>
        <begin position="69"/>
        <end position="84"/>
    </location>
</feature>
<dbReference type="RefSeq" id="WP_014556438.1">
    <property type="nucleotide sequence ID" value="NC_017459.1"/>
</dbReference>
<dbReference type="AlphaFoldDB" id="G0LJK8"/>
<organism evidence="3 4">
    <name type="scientific">Haloquadratum walsbyi (strain DSM 16854 / JCM 12705 / C23)</name>
    <dbReference type="NCBI Taxonomy" id="768065"/>
    <lineage>
        <taxon>Archaea</taxon>
        <taxon>Methanobacteriati</taxon>
        <taxon>Methanobacteriota</taxon>
        <taxon>Stenosarchaea group</taxon>
        <taxon>Halobacteria</taxon>
        <taxon>Halobacteriales</taxon>
        <taxon>Haloferacaceae</taxon>
        <taxon>Haloquadratum</taxon>
    </lineage>
</organism>
<dbReference type="Pfam" id="PF14258">
    <property type="entry name" value="DUF4350"/>
    <property type="match status" value="1"/>
</dbReference>
<feature type="compositionally biased region" description="Polar residues" evidence="1">
    <location>
        <begin position="322"/>
        <end position="340"/>
    </location>
</feature>
<dbReference type="InterPro" id="IPR025646">
    <property type="entry name" value="DUF4350"/>
</dbReference>
<feature type="compositionally biased region" description="Polar residues" evidence="1">
    <location>
        <begin position="42"/>
        <end position="56"/>
    </location>
</feature>
<evidence type="ECO:0000313" key="4">
    <source>
        <dbReference type="Proteomes" id="UP000007954"/>
    </source>
</evidence>
<feature type="region of interest" description="Disordered" evidence="1">
    <location>
        <begin position="315"/>
        <end position="340"/>
    </location>
</feature>
<evidence type="ECO:0000313" key="3">
    <source>
        <dbReference type="EMBL" id="CCC40942.1"/>
    </source>
</evidence>
<dbReference type="GeneID" id="12447954"/>
<dbReference type="EMBL" id="FR746099">
    <property type="protein sequence ID" value="CCC40942.1"/>
    <property type="molecule type" value="Genomic_DNA"/>
</dbReference>
<name>G0LJK8_HALWC</name>
<dbReference type="Proteomes" id="UP000007954">
    <property type="component" value="Chromosome"/>
</dbReference>
<dbReference type="OrthoDB" id="239338at2157"/>
<protein>
    <submittedName>
        <fullName evidence="3">GATase domain protein</fullName>
    </submittedName>
</protein>
<evidence type="ECO:0000259" key="2">
    <source>
        <dbReference type="Pfam" id="PF14258"/>
    </source>
</evidence>
<reference evidence="3 4" key="1">
    <citation type="journal article" date="2011" name="PLoS ONE">
        <title>Haloquadratum walsbyi: limited diversity in a global pond.</title>
        <authorList>
            <person name="Dyall-Smith M."/>
            <person name="Pfeiffer F."/>
            <person name="Klee K."/>
            <person name="Palm P."/>
            <person name="Gross K."/>
            <person name="Schuster S.C."/>
            <person name="Rampp M."/>
            <person name="Oesterhelt D."/>
        </authorList>
    </citation>
    <scope>NUCLEOTIDE SEQUENCE [LARGE SCALE GENOMIC DNA]</scope>
    <source>
        <strain evidence="4">DSM 16854 / JCM 12705 / C23</strain>
    </source>
</reference>
<accession>G0LJK8</accession>
<feature type="region of interest" description="Disordered" evidence="1">
    <location>
        <begin position="36"/>
        <end position="85"/>
    </location>
</feature>
<evidence type="ECO:0000256" key="1">
    <source>
        <dbReference type="SAM" id="MobiDB-lite"/>
    </source>
</evidence>
<feature type="domain" description="DUF4350" evidence="2">
    <location>
        <begin position="114"/>
        <end position="308"/>
    </location>
</feature>
<sequence length="340" mass="36084">MSDRIIKPLAVFILVIAVILAGTAVIGLLSGASGTPDGQRIDGQSPSQFQPSNLNQGVDPESGSLTLESGATTTGGDSSNSGGSVLVDLRHSNAVTQAELEPIETAMFSAGHSFEYDTGQDPLNETLDEHDGYLVIQPTEGFSESEREAVDEFTASGGRVVILGEPTQPRVTSSGFFGTSTAIVSFGADKLLDEYGISIGPELLYNTADESNDNGFKSIYTSPVRGNQLTEGVETVSFDRGGYVITRDDSGATTVFTATEDTKTLDTRRADTYPTVVRNDDIVFVADSTFIKPIELYDTDNEVFVSNLMQFLLGSEDPRNTGGPTASEAQSTQNESTAQN</sequence>